<evidence type="ECO:0000256" key="2">
    <source>
        <dbReference type="ARBA" id="ARBA00022692"/>
    </source>
</evidence>
<dbReference type="Proteomes" id="UP000004263">
    <property type="component" value="Unassembled WGS sequence"/>
</dbReference>
<dbReference type="HOGENOM" id="CLU_034788_0_0_6"/>
<feature type="transmembrane region" description="Helical" evidence="5">
    <location>
        <begin position="74"/>
        <end position="94"/>
    </location>
</feature>
<accession>Q1N299</accession>
<reference evidence="6 7" key="1">
    <citation type="submission" date="2006-03" db="EMBL/GenBank/DDBJ databases">
        <authorList>
            <person name="Pinhassi J."/>
            <person name="Pedros-Alio C."/>
            <person name="Ferriera S."/>
            <person name="Johnson J."/>
            <person name="Kravitz S."/>
            <person name="Halpern A."/>
            <person name="Remington K."/>
            <person name="Beeson K."/>
            <person name="Tran B."/>
            <person name="Rogers Y.-H."/>
            <person name="Friedman R."/>
            <person name="Venter J.C."/>
        </authorList>
    </citation>
    <scope>NUCLEOTIDE SEQUENCE [LARGE SCALE GENOMIC DNA]</scope>
    <source>
        <strain evidence="6 7">RED65</strain>
    </source>
</reference>
<comment type="subcellular location">
    <subcellularLocation>
        <location evidence="1">Membrane</location>
        <topology evidence="1">Multi-pass membrane protein</topology>
    </subcellularLocation>
</comment>
<proteinExistence type="predicted"/>
<feature type="transmembrane region" description="Helical" evidence="5">
    <location>
        <begin position="12"/>
        <end position="33"/>
    </location>
</feature>
<sequence>MEPVSIDFNPESLMALNVIIAIMMFGVSLELSPKDFKRVLVKPKAPIIGLIIQFIILPLVTCMVTWWLKVDPLLAMGMILVASCPGGTFSNIMTWMAKGNVAVSVSMTGVSSLAASFMTPFNFALYAWLNPYTRDLLTEISIDPISLLLLVTMVLGLPLVFGMIAGQKFPSLSRKVEKPLRISAMLVMLILAGIAFAKNTDQFLEYFDLFFILVVAHNGLALLLGYFGAYLAGLPESHRRAISLEVGIQNGALALLIIFTFFPQASGMLLIAAFWGVWHLVSGLLLSTIWSRVSTEKSESDSRTAEVS</sequence>
<keyword evidence="2 5" id="KW-0812">Transmembrane</keyword>
<feature type="transmembrane region" description="Helical" evidence="5">
    <location>
        <begin position="244"/>
        <end position="262"/>
    </location>
</feature>
<feature type="transmembrane region" description="Helical" evidence="5">
    <location>
        <begin position="45"/>
        <end position="68"/>
    </location>
</feature>
<evidence type="ECO:0000313" key="7">
    <source>
        <dbReference type="Proteomes" id="UP000004263"/>
    </source>
</evidence>
<gene>
    <name evidence="6" type="ORF">RED65_15538</name>
</gene>
<keyword evidence="3 5" id="KW-1133">Transmembrane helix</keyword>
<keyword evidence="4 5" id="KW-0472">Membrane</keyword>
<dbReference type="InterPro" id="IPR004710">
    <property type="entry name" value="Bilac:Na_transpt"/>
</dbReference>
<dbReference type="GO" id="GO:0016020">
    <property type="term" value="C:membrane"/>
    <property type="evidence" value="ECO:0007669"/>
    <property type="project" value="UniProtKB-SubCell"/>
</dbReference>
<name>Q1N299_9GAMM</name>
<dbReference type="PANTHER" id="PTHR10361">
    <property type="entry name" value="SODIUM-BILE ACID COTRANSPORTER"/>
    <property type="match status" value="1"/>
</dbReference>
<evidence type="ECO:0000256" key="1">
    <source>
        <dbReference type="ARBA" id="ARBA00004141"/>
    </source>
</evidence>
<comment type="caution">
    <text evidence="6">The sequence shown here is derived from an EMBL/GenBank/DDBJ whole genome shotgun (WGS) entry which is preliminary data.</text>
</comment>
<feature type="transmembrane region" description="Helical" evidence="5">
    <location>
        <begin position="268"/>
        <end position="290"/>
    </location>
</feature>
<dbReference type="InterPro" id="IPR002657">
    <property type="entry name" value="BilAc:Na_symport/Acr3"/>
</dbReference>
<evidence type="ECO:0000256" key="4">
    <source>
        <dbReference type="ARBA" id="ARBA00023136"/>
    </source>
</evidence>
<feature type="transmembrane region" description="Helical" evidence="5">
    <location>
        <begin position="209"/>
        <end position="232"/>
    </location>
</feature>
<feature type="transmembrane region" description="Helical" evidence="5">
    <location>
        <begin position="145"/>
        <end position="166"/>
    </location>
</feature>
<dbReference type="RefSeq" id="WP_007018317.1">
    <property type="nucleotide sequence ID" value="NZ_CH724116.1"/>
</dbReference>
<evidence type="ECO:0000313" key="6">
    <source>
        <dbReference type="EMBL" id="EAT12265.1"/>
    </source>
</evidence>
<protein>
    <submittedName>
        <fullName evidence="6">Bile acid transporter family protein</fullName>
    </submittedName>
</protein>
<dbReference type="Pfam" id="PF01758">
    <property type="entry name" value="SBF"/>
    <property type="match status" value="1"/>
</dbReference>
<feature type="transmembrane region" description="Helical" evidence="5">
    <location>
        <begin position="101"/>
        <end position="125"/>
    </location>
</feature>
<dbReference type="PANTHER" id="PTHR10361:SF28">
    <property type="entry name" value="P3 PROTEIN-RELATED"/>
    <property type="match status" value="1"/>
</dbReference>
<feature type="transmembrane region" description="Helical" evidence="5">
    <location>
        <begin position="178"/>
        <end position="197"/>
    </location>
</feature>
<dbReference type="AlphaFoldDB" id="Q1N299"/>
<evidence type="ECO:0000256" key="5">
    <source>
        <dbReference type="SAM" id="Phobius"/>
    </source>
</evidence>
<dbReference type="EMBL" id="AAQH01000008">
    <property type="protein sequence ID" value="EAT12265.1"/>
    <property type="molecule type" value="Genomic_DNA"/>
</dbReference>
<dbReference type="STRING" id="207949.RED65_15538"/>
<organism evidence="6 7">
    <name type="scientific">Bermanella marisrubri</name>
    <dbReference type="NCBI Taxonomy" id="207949"/>
    <lineage>
        <taxon>Bacteria</taxon>
        <taxon>Pseudomonadati</taxon>
        <taxon>Pseudomonadota</taxon>
        <taxon>Gammaproteobacteria</taxon>
        <taxon>Oceanospirillales</taxon>
        <taxon>Oceanospirillaceae</taxon>
        <taxon>Bermanella</taxon>
    </lineage>
</organism>
<evidence type="ECO:0000256" key="3">
    <source>
        <dbReference type="ARBA" id="ARBA00022989"/>
    </source>
</evidence>
<keyword evidence="7" id="KW-1185">Reference proteome</keyword>
<dbReference type="InterPro" id="IPR038770">
    <property type="entry name" value="Na+/solute_symporter_sf"/>
</dbReference>
<dbReference type="OrthoDB" id="9806785at2"/>
<dbReference type="Gene3D" id="1.20.1530.20">
    <property type="match status" value="1"/>
</dbReference>